<keyword evidence="1" id="KW-0472">Membrane</keyword>
<dbReference type="KEGG" id="tng:GSTEN00004337G001"/>
<dbReference type="GO" id="GO:0005178">
    <property type="term" value="F:integrin binding"/>
    <property type="evidence" value="ECO:0007669"/>
    <property type="project" value="InterPro"/>
</dbReference>
<feature type="non-terminal residue" evidence="3">
    <location>
        <position position="1"/>
    </location>
</feature>
<feature type="transmembrane region" description="Helical" evidence="1">
    <location>
        <begin position="114"/>
        <end position="140"/>
    </location>
</feature>
<feature type="transmembrane region" description="Helical" evidence="1">
    <location>
        <begin position="263"/>
        <end position="284"/>
    </location>
</feature>
<feature type="domain" description="Ig-like" evidence="2">
    <location>
        <begin position="57"/>
        <end position="101"/>
    </location>
</feature>
<dbReference type="InterPro" id="IPR013783">
    <property type="entry name" value="Ig-like_fold"/>
</dbReference>
<gene>
    <name evidence="3" type="ORF">GSTENG00004337001</name>
</gene>
<reference evidence="3" key="1">
    <citation type="journal article" date="2004" name="Nature">
        <title>Genome duplication in the teleost fish Tetraodon nigroviridis reveals the early vertebrate proto-karyotype.</title>
        <authorList>
            <person name="Jaillon O."/>
            <person name="Aury J.-M."/>
            <person name="Brunet F."/>
            <person name="Petit J.-L."/>
            <person name="Stange-Thomann N."/>
            <person name="Mauceli E."/>
            <person name="Bouneau L."/>
            <person name="Fischer C."/>
            <person name="Ozouf-Costaz C."/>
            <person name="Bernot A."/>
            <person name="Nicaud S."/>
            <person name="Jaffe D."/>
            <person name="Fisher S."/>
            <person name="Lutfalla G."/>
            <person name="Dossat C."/>
            <person name="Segurens B."/>
            <person name="Dasilva C."/>
            <person name="Salanoubat M."/>
            <person name="Levy M."/>
            <person name="Boudet N."/>
            <person name="Castellano S."/>
            <person name="Anthouard V."/>
            <person name="Jubin C."/>
            <person name="Castelli V."/>
            <person name="Katinka M."/>
            <person name="Vacherie B."/>
            <person name="Biemont C."/>
            <person name="Skalli Z."/>
            <person name="Cattolico L."/>
            <person name="Poulain J."/>
            <person name="De Berardinis V."/>
            <person name="Cruaud C."/>
            <person name="Duprat S."/>
            <person name="Brottier P."/>
            <person name="Coutanceau J.-P."/>
            <person name="Gouzy J."/>
            <person name="Parra G."/>
            <person name="Lardier G."/>
            <person name="Chapple C."/>
            <person name="McKernan K.J."/>
            <person name="McEwan P."/>
            <person name="Bosak S."/>
            <person name="Kellis M."/>
            <person name="Volff J.-N."/>
            <person name="Guigo R."/>
            <person name="Zody M.C."/>
            <person name="Mesirov J."/>
            <person name="Lindblad-Toh K."/>
            <person name="Birren B."/>
            <person name="Nusbaum C."/>
            <person name="Kahn D."/>
            <person name="Robinson-Rechavi M."/>
            <person name="Laudet V."/>
            <person name="Schachter V."/>
            <person name="Quetier F."/>
            <person name="Saurin W."/>
            <person name="Scarpelli C."/>
            <person name="Wincker P."/>
            <person name="Lander E.S."/>
            <person name="Weissenbach J."/>
            <person name="Roest Crollius H."/>
        </authorList>
    </citation>
    <scope>NUCLEOTIDE SEQUENCE [LARGE SCALE GENOMIC DNA]</scope>
</reference>
<dbReference type="PANTHER" id="PTHR13771">
    <property type="entry name" value="INTERCELLULAR ADHESION MOLECULE"/>
    <property type="match status" value="1"/>
</dbReference>
<dbReference type="GO" id="GO:0007155">
    <property type="term" value="P:cell adhesion"/>
    <property type="evidence" value="ECO:0007669"/>
    <property type="project" value="InterPro"/>
</dbReference>
<dbReference type="InterPro" id="IPR047012">
    <property type="entry name" value="ICAM_VCAM"/>
</dbReference>
<accession>Q4TA77</accession>
<dbReference type="AlphaFoldDB" id="Q4TA77"/>
<organism evidence="3">
    <name type="scientific">Tetraodon nigroviridis</name>
    <name type="common">Spotted green pufferfish</name>
    <name type="synonym">Chelonodon nigroviridis</name>
    <dbReference type="NCBI Taxonomy" id="99883"/>
    <lineage>
        <taxon>Eukaryota</taxon>
        <taxon>Metazoa</taxon>
        <taxon>Chordata</taxon>
        <taxon>Craniata</taxon>
        <taxon>Vertebrata</taxon>
        <taxon>Euteleostomi</taxon>
        <taxon>Actinopterygii</taxon>
        <taxon>Neopterygii</taxon>
        <taxon>Teleostei</taxon>
        <taxon>Neoteleostei</taxon>
        <taxon>Acanthomorphata</taxon>
        <taxon>Eupercaria</taxon>
        <taxon>Tetraodontiformes</taxon>
        <taxon>Tetradontoidea</taxon>
        <taxon>Tetraodontidae</taxon>
        <taxon>Tetraodon</taxon>
    </lineage>
</organism>
<sequence>NIEGEVSWQPQPGIRTDSATLPVDPSIDWDLQPVCMATFTGIGMCQKALQFTLYKTPDSVSLRHVDDLSAVVENQQFRLRCDVTGVAPAQNVTVLWYQGNKTVQSVKKSWQEDYLPLIAGLVAITVIIISVVFVFVYSIYYKNTKMRHYSLKNPKLNPQNVPPTFPDATEEELQLQDTSPLLLNCTASGNPAPAYSWDLADPIQLAYVNSTTSQLALKPLLQLPGIYRCTAKNSQGTTTKAFTVIEPESETFAFIFSSFCNSFLLFSAGSITTALFLVIWRVLFIRNSREQLIRPQGLNR</sequence>
<dbReference type="EMBL" id="CAAE01007419">
    <property type="protein sequence ID" value="CAF90205.1"/>
    <property type="molecule type" value="Genomic_DNA"/>
</dbReference>
<evidence type="ECO:0000313" key="3">
    <source>
        <dbReference type="EMBL" id="CAF90205.1"/>
    </source>
</evidence>
<protein>
    <submittedName>
        <fullName evidence="3">(spotted green pufferfish) hypothetical protein</fullName>
    </submittedName>
</protein>
<evidence type="ECO:0000256" key="1">
    <source>
        <dbReference type="SAM" id="Phobius"/>
    </source>
</evidence>
<dbReference type="InterPro" id="IPR036179">
    <property type="entry name" value="Ig-like_dom_sf"/>
</dbReference>
<comment type="caution">
    <text evidence="3">The sequence shown here is derived from an EMBL/GenBank/DDBJ whole genome shotgun (WGS) entry which is preliminary data.</text>
</comment>
<dbReference type="PROSITE" id="PS50835">
    <property type="entry name" value="IG_LIKE"/>
    <property type="match status" value="2"/>
</dbReference>
<dbReference type="PANTHER" id="PTHR13771:SF9">
    <property type="entry name" value="INTERCELLULAR ADHESION MOLECULE 5"/>
    <property type="match status" value="1"/>
</dbReference>
<proteinExistence type="predicted"/>
<evidence type="ECO:0000259" key="2">
    <source>
        <dbReference type="PROSITE" id="PS50835"/>
    </source>
</evidence>
<dbReference type="OrthoDB" id="5843397at2759"/>
<dbReference type="InterPro" id="IPR007110">
    <property type="entry name" value="Ig-like_dom"/>
</dbReference>
<keyword evidence="1" id="KW-0812">Transmembrane</keyword>
<feature type="domain" description="Ig-like" evidence="2">
    <location>
        <begin position="163"/>
        <end position="243"/>
    </location>
</feature>
<dbReference type="Gene3D" id="2.60.40.10">
    <property type="entry name" value="Immunoglobulins"/>
    <property type="match status" value="2"/>
</dbReference>
<name>Q4TA77_TETNG</name>
<dbReference type="SUPFAM" id="SSF48726">
    <property type="entry name" value="Immunoglobulin"/>
    <property type="match status" value="2"/>
</dbReference>
<keyword evidence="1" id="KW-1133">Transmembrane helix</keyword>
<reference evidence="3" key="2">
    <citation type="submission" date="2004-02" db="EMBL/GenBank/DDBJ databases">
        <authorList>
            <consortium name="Genoscope"/>
            <consortium name="Whitehead Institute Centre for Genome Research"/>
        </authorList>
    </citation>
    <scope>NUCLEOTIDE SEQUENCE</scope>
</reference>
<dbReference type="Pfam" id="PF13895">
    <property type="entry name" value="Ig_2"/>
    <property type="match status" value="1"/>
</dbReference>